<evidence type="ECO:0000313" key="3">
    <source>
        <dbReference type="EMBL" id="EAY18046.1"/>
    </source>
</evidence>
<reference evidence="3" key="1">
    <citation type="submission" date="2006-10" db="EMBL/GenBank/DDBJ databases">
        <authorList>
            <person name="Amadeo P."/>
            <person name="Zhao Q."/>
            <person name="Wortman J."/>
            <person name="Fraser-Liggett C."/>
            <person name="Carlton J."/>
        </authorList>
    </citation>
    <scope>NUCLEOTIDE SEQUENCE</scope>
    <source>
        <strain evidence="3">G3</strain>
    </source>
</reference>
<evidence type="ECO:0000313" key="4">
    <source>
        <dbReference type="Proteomes" id="UP000001542"/>
    </source>
</evidence>
<organism evidence="3 4">
    <name type="scientific">Trichomonas vaginalis (strain ATCC PRA-98 / G3)</name>
    <dbReference type="NCBI Taxonomy" id="412133"/>
    <lineage>
        <taxon>Eukaryota</taxon>
        <taxon>Metamonada</taxon>
        <taxon>Parabasalia</taxon>
        <taxon>Trichomonadida</taxon>
        <taxon>Trichomonadidae</taxon>
        <taxon>Trichomonas</taxon>
    </lineage>
</organism>
<evidence type="ECO:0000256" key="2">
    <source>
        <dbReference type="SAM" id="Phobius"/>
    </source>
</evidence>
<dbReference type="RefSeq" id="XP_001579032.1">
    <property type="nucleotide sequence ID" value="XM_001578982.1"/>
</dbReference>
<accession>A2DNP3</accession>
<dbReference type="VEuPathDB" id="TrichDB:TVAG_113900"/>
<dbReference type="EMBL" id="DS113223">
    <property type="protein sequence ID" value="EAY18046.1"/>
    <property type="molecule type" value="Genomic_DNA"/>
</dbReference>
<dbReference type="SMR" id="A2DNP3"/>
<evidence type="ECO:0000256" key="1">
    <source>
        <dbReference type="SAM" id="MobiDB-lite"/>
    </source>
</evidence>
<sequence length="223" mass="25355">MSLQSNEKLQKKCNDEPSDNNEDCWKCNSSCHSMAECVYPGNCICMHGLEGDGVNNCSVPVPHIDFAKVSEQSENFPLFVTINYSTPNNFTPSNGYGLFRDRVLTCFLSGYPWIICQVPWSFHGKFDIQISFDAIRWSNKYPISFKQAASPQPLPPLRLHSPIPREKHQYPEIKFPRSKILLIGLVVLIVFVLDMIIHAKRVPKALLPVSNSIRSTFNRKSTH</sequence>
<keyword evidence="2" id="KW-1133">Transmembrane helix</keyword>
<dbReference type="KEGG" id="tva:5463550"/>
<keyword evidence="4" id="KW-1185">Reference proteome</keyword>
<keyword evidence="2" id="KW-0472">Membrane</keyword>
<gene>
    <name evidence="3" type="ORF">TVAG_113900</name>
</gene>
<proteinExistence type="predicted"/>
<dbReference type="VEuPathDB" id="TrichDB:TVAGG3_0608030"/>
<keyword evidence="2" id="KW-0812">Transmembrane</keyword>
<name>A2DNP3_TRIV3</name>
<feature type="region of interest" description="Disordered" evidence="1">
    <location>
        <begin position="1"/>
        <end position="21"/>
    </location>
</feature>
<dbReference type="Proteomes" id="UP000001542">
    <property type="component" value="Unassembled WGS sequence"/>
</dbReference>
<reference evidence="3" key="2">
    <citation type="journal article" date="2007" name="Science">
        <title>Draft genome sequence of the sexually transmitted pathogen Trichomonas vaginalis.</title>
        <authorList>
            <person name="Carlton J.M."/>
            <person name="Hirt R.P."/>
            <person name="Silva J.C."/>
            <person name="Delcher A.L."/>
            <person name="Schatz M."/>
            <person name="Zhao Q."/>
            <person name="Wortman J.R."/>
            <person name="Bidwell S.L."/>
            <person name="Alsmark U.C.M."/>
            <person name="Besteiro S."/>
            <person name="Sicheritz-Ponten T."/>
            <person name="Noel C.J."/>
            <person name="Dacks J.B."/>
            <person name="Foster P.G."/>
            <person name="Simillion C."/>
            <person name="Van de Peer Y."/>
            <person name="Miranda-Saavedra D."/>
            <person name="Barton G.J."/>
            <person name="Westrop G.D."/>
            <person name="Mueller S."/>
            <person name="Dessi D."/>
            <person name="Fiori P.L."/>
            <person name="Ren Q."/>
            <person name="Paulsen I."/>
            <person name="Zhang H."/>
            <person name="Bastida-Corcuera F.D."/>
            <person name="Simoes-Barbosa A."/>
            <person name="Brown M.T."/>
            <person name="Hayes R.D."/>
            <person name="Mukherjee M."/>
            <person name="Okumura C.Y."/>
            <person name="Schneider R."/>
            <person name="Smith A.J."/>
            <person name="Vanacova S."/>
            <person name="Villalvazo M."/>
            <person name="Haas B.J."/>
            <person name="Pertea M."/>
            <person name="Feldblyum T.V."/>
            <person name="Utterback T.R."/>
            <person name="Shu C.L."/>
            <person name="Osoegawa K."/>
            <person name="de Jong P.J."/>
            <person name="Hrdy I."/>
            <person name="Horvathova L."/>
            <person name="Zubacova Z."/>
            <person name="Dolezal P."/>
            <person name="Malik S.B."/>
            <person name="Logsdon J.M. Jr."/>
            <person name="Henze K."/>
            <person name="Gupta A."/>
            <person name="Wang C.C."/>
            <person name="Dunne R.L."/>
            <person name="Upcroft J.A."/>
            <person name="Upcroft P."/>
            <person name="White O."/>
            <person name="Salzberg S.L."/>
            <person name="Tang P."/>
            <person name="Chiu C.-H."/>
            <person name="Lee Y.-S."/>
            <person name="Embley T.M."/>
            <person name="Coombs G.H."/>
            <person name="Mottram J.C."/>
            <person name="Tachezy J."/>
            <person name="Fraser-Liggett C.M."/>
            <person name="Johnson P.J."/>
        </authorList>
    </citation>
    <scope>NUCLEOTIDE SEQUENCE [LARGE SCALE GENOMIC DNA]</scope>
    <source>
        <strain evidence="3">G3</strain>
    </source>
</reference>
<protein>
    <submittedName>
        <fullName evidence="3">Uncharacterized protein</fullName>
    </submittedName>
</protein>
<dbReference type="AlphaFoldDB" id="A2DNP3"/>
<dbReference type="InParanoid" id="A2DNP3"/>
<feature type="transmembrane region" description="Helical" evidence="2">
    <location>
        <begin position="180"/>
        <end position="199"/>
    </location>
</feature>